<feature type="coiled-coil region" evidence="1">
    <location>
        <begin position="74"/>
        <end position="137"/>
    </location>
</feature>
<feature type="region of interest" description="Disordered" evidence="2">
    <location>
        <begin position="187"/>
        <end position="219"/>
    </location>
</feature>
<evidence type="ECO:0000256" key="2">
    <source>
        <dbReference type="SAM" id="MobiDB-lite"/>
    </source>
</evidence>
<sequence>MTSDELRREFVSLCCISASLAEESASLQADISALCKKSVKFQQSAEIEEDKLTNQLLRRLQNEELQKHRFHDQILREERARQQIMDQITEVRRQTAELEGQLTYEHESQRMLLQRKLVDVARKMIELERQLLNERQEHLSALTTQLAYIKSESIGAGADGLNEGRVPLANHSLLATNHVPVDALQSSSHVNNDERSSVVLSSEAAAPSAQMTPGSSTDDMYGTVVRLEEQLKHLRKQHEAAMAVSTTNQTLCTELGRSLESIQQAAFVDKARTLKLREELQEAKRRVAELGESAQKCGCYFPSDDSSGIMTPKGSSFTEERRREITTGLYQRCPSGCVQPSYSASESGEEFRPG</sequence>
<dbReference type="VEuPathDB" id="TriTrypDB:TvY486_0402120"/>
<dbReference type="EMBL" id="HE573020">
    <property type="protein sequence ID" value="CCC47546.1"/>
    <property type="molecule type" value="Genomic_DNA"/>
</dbReference>
<protein>
    <submittedName>
        <fullName evidence="3">Uncharacterized protein</fullName>
    </submittedName>
</protein>
<evidence type="ECO:0000313" key="3">
    <source>
        <dbReference type="EMBL" id="CCC47546.1"/>
    </source>
</evidence>
<keyword evidence="1" id="KW-0175">Coiled coil</keyword>
<feature type="compositionally biased region" description="Polar residues" evidence="2">
    <location>
        <begin position="209"/>
        <end position="218"/>
    </location>
</feature>
<name>G0TUB2_TRYVY</name>
<organism evidence="3">
    <name type="scientific">Trypanosoma vivax (strain Y486)</name>
    <dbReference type="NCBI Taxonomy" id="1055687"/>
    <lineage>
        <taxon>Eukaryota</taxon>
        <taxon>Discoba</taxon>
        <taxon>Euglenozoa</taxon>
        <taxon>Kinetoplastea</taxon>
        <taxon>Metakinetoplastina</taxon>
        <taxon>Trypanosomatida</taxon>
        <taxon>Trypanosomatidae</taxon>
        <taxon>Trypanosoma</taxon>
        <taxon>Duttonella</taxon>
    </lineage>
</organism>
<dbReference type="AlphaFoldDB" id="G0TUB2"/>
<evidence type="ECO:0000256" key="1">
    <source>
        <dbReference type="SAM" id="Coils"/>
    </source>
</evidence>
<proteinExistence type="predicted"/>
<accession>G0TUB2</accession>
<reference evidence="3" key="1">
    <citation type="journal article" date="2012" name="Proc. Natl. Acad. Sci. U.S.A.">
        <title>Antigenic diversity is generated by distinct evolutionary mechanisms in African trypanosome species.</title>
        <authorList>
            <person name="Jackson A.P."/>
            <person name="Berry A."/>
            <person name="Aslett M."/>
            <person name="Allison H.C."/>
            <person name="Burton P."/>
            <person name="Vavrova-Anderson J."/>
            <person name="Brown R."/>
            <person name="Browne H."/>
            <person name="Corton N."/>
            <person name="Hauser H."/>
            <person name="Gamble J."/>
            <person name="Gilderthorp R."/>
            <person name="Marcello L."/>
            <person name="McQuillan J."/>
            <person name="Otto T.D."/>
            <person name="Quail M.A."/>
            <person name="Sanders M.J."/>
            <person name="van Tonder A."/>
            <person name="Ginger M.L."/>
            <person name="Field M.C."/>
            <person name="Barry J.D."/>
            <person name="Hertz-Fowler C."/>
            <person name="Berriman M."/>
        </authorList>
    </citation>
    <scope>NUCLEOTIDE SEQUENCE</scope>
    <source>
        <strain evidence="3">Y486</strain>
    </source>
</reference>
<gene>
    <name evidence="3" type="ORF">TVY486_0402120</name>
</gene>